<comment type="caution">
    <text evidence="2">The sequence shown here is derived from an EMBL/GenBank/DDBJ whole genome shotgun (WGS) entry which is preliminary data.</text>
</comment>
<dbReference type="EMBL" id="NEDP02003628">
    <property type="protein sequence ID" value="OWF48253.1"/>
    <property type="molecule type" value="Genomic_DNA"/>
</dbReference>
<proteinExistence type="predicted"/>
<keyword evidence="3" id="KW-1185">Reference proteome</keyword>
<organism evidence="2 3">
    <name type="scientific">Mizuhopecten yessoensis</name>
    <name type="common">Japanese scallop</name>
    <name type="synonym">Patinopecten yessoensis</name>
    <dbReference type="NCBI Taxonomy" id="6573"/>
    <lineage>
        <taxon>Eukaryota</taxon>
        <taxon>Metazoa</taxon>
        <taxon>Spiralia</taxon>
        <taxon>Lophotrochozoa</taxon>
        <taxon>Mollusca</taxon>
        <taxon>Bivalvia</taxon>
        <taxon>Autobranchia</taxon>
        <taxon>Pteriomorphia</taxon>
        <taxon>Pectinida</taxon>
        <taxon>Pectinoidea</taxon>
        <taxon>Pectinidae</taxon>
        <taxon>Mizuhopecten</taxon>
    </lineage>
</organism>
<dbReference type="AlphaFoldDB" id="A0A210QHK6"/>
<accession>A0A210QHK6</accession>
<protein>
    <submittedName>
        <fullName evidence="2">Uncharacterized protein</fullName>
    </submittedName>
</protein>
<evidence type="ECO:0000313" key="3">
    <source>
        <dbReference type="Proteomes" id="UP000242188"/>
    </source>
</evidence>
<feature type="transmembrane region" description="Helical" evidence="1">
    <location>
        <begin position="20"/>
        <end position="40"/>
    </location>
</feature>
<gene>
    <name evidence="2" type="ORF">KP79_PYT07366</name>
</gene>
<keyword evidence="1" id="KW-0472">Membrane</keyword>
<reference evidence="2 3" key="1">
    <citation type="journal article" date="2017" name="Nat. Ecol. Evol.">
        <title>Scallop genome provides insights into evolution of bilaterian karyotype and development.</title>
        <authorList>
            <person name="Wang S."/>
            <person name="Zhang J."/>
            <person name="Jiao W."/>
            <person name="Li J."/>
            <person name="Xun X."/>
            <person name="Sun Y."/>
            <person name="Guo X."/>
            <person name="Huan P."/>
            <person name="Dong B."/>
            <person name="Zhang L."/>
            <person name="Hu X."/>
            <person name="Sun X."/>
            <person name="Wang J."/>
            <person name="Zhao C."/>
            <person name="Wang Y."/>
            <person name="Wang D."/>
            <person name="Huang X."/>
            <person name="Wang R."/>
            <person name="Lv J."/>
            <person name="Li Y."/>
            <person name="Zhang Z."/>
            <person name="Liu B."/>
            <person name="Lu W."/>
            <person name="Hui Y."/>
            <person name="Liang J."/>
            <person name="Zhou Z."/>
            <person name="Hou R."/>
            <person name="Li X."/>
            <person name="Liu Y."/>
            <person name="Li H."/>
            <person name="Ning X."/>
            <person name="Lin Y."/>
            <person name="Zhao L."/>
            <person name="Xing Q."/>
            <person name="Dou J."/>
            <person name="Li Y."/>
            <person name="Mao J."/>
            <person name="Guo H."/>
            <person name="Dou H."/>
            <person name="Li T."/>
            <person name="Mu C."/>
            <person name="Jiang W."/>
            <person name="Fu Q."/>
            <person name="Fu X."/>
            <person name="Miao Y."/>
            <person name="Liu J."/>
            <person name="Yu Q."/>
            <person name="Li R."/>
            <person name="Liao H."/>
            <person name="Li X."/>
            <person name="Kong Y."/>
            <person name="Jiang Z."/>
            <person name="Chourrout D."/>
            <person name="Li R."/>
            <person name="Bao Z."/>
        </authorList>
    </citation>
    <scope>NUCLEOTIDE SEQUENCE [LARGE SCALE GENOMIC DNA]</scope>
    <source>
        <strain evidence="2 3">PY_sf001</strain>
    </source>
</reference>
<name>A0A210QHK6_MIZYE</name>
<sequence>MSIVCIYAVQTSNVPVLGKALPLLLFGGLALAASFLTLLLPETTNERLPETLPTRSKPERIAMKTDVSKQAFLPQTSLRSA</sequence>
<keyword evidence="1" id="KW-0812">Transmembrane</keyword>
<evidence type="ECO:0000256" key="1">
    <source>
        <dbReference type="SAM" id="Phobius"/>
    </source>
</evidence>
<dbReference type="Proteomes" id="UP000242188">
    <property type="component" value="Unassembled WGS sequence"/>
</dbReference>
<evidence type="ECO:0000313" key="2">
    <source>
        <dbReference type="EMBL" id="OWF48253.1"/>
    </source>
</evidence>
<keyword evidence="1" id="KW-1133">Transmembrane helix</keyword>